<organism evidence="2 3">
    <name type="scientific">Necator americanus</name>
    <name type="common">Human hookworm</name>
    <dbReference type="NCBI Taxonomy" id="51031"/>
    <lineage>
        <taxon>Eukaryota</taxon>
        <taxon>Metazoa</taxon>
        <taxon>Ecdysozoa</taxon>
        <taxon>Nematoda</taxon>
        <taxon>Chromadorea</taxon>
        <taxon>Rhabditida</taxon>
        <taxon>Rhabditina</taxon>
        <taxon>Rhabditomorpha</taxon>
        <taxon>Strongyloidea</taxon>
        <taxon>Ancylostomatidae</taxon>
        <taxon>Bunostominae</taxon>
        <taxon>Necator</taxon>
    </lineage>
</organism>
<evidence type="ECO:0000256" key="1">
    <source>
        <dbReference type="SAM" id="MobiDB-lite"/>
    </source>
</evidence>
<reference evidence="2 3" key="1">
    <citation type="submission" date="2023-08" db="EMBL/GenBank/DDBJ databases">
        <title>A Necator americanus chromosomal reference genome.</title>
        <authorList>
            <person name="Ilik V."/>
            <person name="Petrzelkova K.J."/>
            <person name="Pardy F."/>
            <person name="Fuh T."/>
            <person name="Niatou-Singa F.S."/>
            <person name="Gouil Q."/>
            <person name="Baker L."/>
            <person name="Ritchie M.E."/>
            <person name="Jex A.R."/>
            <person name="Gazzola D."/>
            <person name="Li H."/>
            <person name="Toshio Fujiwara R."/>
            <person name="Zhan B."/>
            <person name="Aroian R.V."/>
            <person name="Pafco B."/>
            <person name="Schwarz E.M."/>
        </authorList>
    </citation>
    <scope>NUCLEOTIDE SEQUENCE [LARGE SCALE GENOMIC DNA]</scope>
    <source>
        <strain evidence="2 3">Aroian</strain>
        <tissue evidence="2">Whole animal</tissue>
    </source>
</reference>
<sequence length="95" mass="9280">MKLPGDSGTQSRRMERSPGPAPPIQRIELPAGAPIAVIVDPGPGVVQGTPPMAVIVDAAGGGHTATPGGGLTAVIVEGAPPAGAPIAVIVDRPPR</sequence>
<evidence type="ECO:0000313" key="3">
    <source>
        <dbReference type="Proteomes" id="UP001303046"/>
    </source>
</evidence>
<proteinExistence type="predicted"/>
<comment type="caution">
    <text evidence="2">The sequence shown here is derived from an EMBL/GenBank/DDBJ whole genome shotgun (WGS) entry which is preliminary data.</text>
</comment>
<protein>
    <submittedName>
        <fullName evidence="2">Uncharacterized protein</fullName>
    </submittedName>
</protein>
<evidence type="ECO:0000313" key="2">
    <source>
        <dbReference type="EMBL" id="KAK6729778.1"/>
    </source>
</evidence>
<feature type="region of interest" description="Disordered" evidence="1">
    <location>
        <begin position="1"/>
        <end position="25"/>
    </location>
</feature>
<accession>A0ABR1BTT2</accession>
<keyword evidence="3" id="KW-1185">Reference proteome</keyword>
<name>A0ABR1BTT2_NECAM</name>
<dbReference type="EMBL" id="JAVFWL010000001">
    <property type="protein sequence ID" value="KAK6729778.1"/>
    <property type="molecule type" value="Genomic_DNA"/>
</dbReference>
<dbReference type="Proteomes" id="UP001303046">
    <property type="component" value="Unassembled WGS sequence"/>
</dbReference>
<gene>
    <name evidence="2" type="primary">Necator_chrI.g2811</name>
    <name evidence="2" type="ORF">RB195_006683</name>
</gene>